<protein>
    <recommendedName>
        <fullName evidence="6">Amino acid transporter transmembrane domain-containing protein</fullName>
    </recommendedName>
</protein>
<dbReference type="GO" id="GO:0005774">
    <property type="term" value="C:vacuolar membrane"/>
    <property type="evidence" value="ECO:0007669"/>
    <property type="project" value="TreeGrafter"/>
</dbReference>
<feature type="transmembrane region" description="Helical" evidence="5">
    <location>
        <begin position="981"/>
        <end position="999"/>
    </location>
</feature>
<feature type="transmembrane region" description="Helical" evidence="5">
    <location>
        <begin position="825"/>
        <end position="851"/>
    </location>
</feature>
<keyword evidence="4 5" id="KW-0472">Membrane</keyword>
<dbReference type="EMBL" id="OD002736">
    <property type="protein sequence ID" value="CAD7405995.1"/>
    <property type="molecule type" value="Genomic_DNA"/>
</dbReference>
<evidence type="ECO:0000256" key="4">
    <source>
        <dbReference type="ARBA" id="ARBA00023136"/>
    </source>
</evidence>
<gene>
    <name evidence="7" type="ORF">TPSB3V08_LOCUS5232</name>
</gene>
<feature type="transmembrane region" description="Helical" evidence="5">
    <location>
        <begin position="420"/>
        <end position="444"/>
    </location>
</feature>
<proteinExistence type="predicted"/>
<dbReference type="Pfam" id="PF01490">
    <property type="entry name" value="Aa_trans"/>
    <property type="match status" value="2"/>
</dbReference>
<feature type="transmembrane region" description="Helical" evidence="5">
    <location>
        <begin position="940"/>
        <end position="960"/>
    </location>
</feature>
<feature type="transmembrane region" description="Helical" evidence="5">
    <location>
        <begin position="749"/>
        <end position="766"/>
    </location>
</feature>
<feature type="transmembrane region" description="Helical" evidence="5">
    <location>
        <begin position="914"/>
        <end position="934"/>
    </location>
</feature>
<feature type="transmembrane region" description="Helical" evidence="5">
    <location>
        <begin position="465"/>
        <end position="482"/>
    </location>
</feature>
<organism evidence="7">
    <name type="scientific">Timema poppense</name>
    <name type="common">Walking stick</name>
    <dbReference type="NCBI Taxonomy" id="170557"/>
    <lineage>
        <taxon>Eukaryota</taxon>
        <taxon>Metazoa</taxon>
        <taxon>Ecdysozoa</taxon>
        <taxon>Arthropoda</taxon>
        <taxon>Hexapoda</taxon>
        <taxon>Insecta</taxon>
        <taxon>Pterygota</taxon>
        <taxon>Neoptera</taxon>
        <taxon>Polyneoptera</taxon>
        <taxon>Phasmatodea</taxon>
        <taxon>Timematodea</taxon>
        <taxon>Timematoidea</taxon>
        <taxon>Timematidae</taxon>
        <taxon>Timema</taxon>
    </lineage>
</organism>
<evidence type="ECO:0000256" key="5">
    <source>
        <dbReference type="SAM" id="Phobius"/>
    </source>
</evidence>
<dbReference type="InterPro" id="IPR013057">
    <property type="entry name" value="AA_transpt_TM"/>
</dbReference>
<keyword evidence="3 5" id="KW-1133">Transmembrane helix</keyword>
<feature type="transmembrane region" description="Helical" evidence="5">
    <location>
        <begin position="676"/>
        <end position="700"/>
    </location>
</feature>
<feature type="transmembrane region" description="Helical" evidence="5">
    <location>
        <begin position="279"/>
        <end position="296"/>
    </location>
</feature>
<dbReference type="PANTHER" id="PTHR22950">
    <property type="entry name" value="AMINO ACID TRANSPORTER"/>
    <property type="match status" value="1"/>
</dbReference>
<dbReference type="GO" id="GO:0015179">
    <property type="term" value="F:L-amino acid transmembrane transporter activity"/>
    <property type="evidence" value="ECO:0007669"/>
    <property type="project" value="TreeGrafter"/>
</dbReference>
<reference evidence="7" key="1">
    <citation type="submission" date="2020-11" db="EMBL/GenBank/DDBJ databases">
        <authorList>
            <person name="Tran Van P."/>
        </authorList>
    </citation>
    <scope>NUCLEOTIDE SEQUENCE</scope>
</reference>
<feature type="transmembrane region" description="Helical" evidence="5">
    <location>
        <begin position="871"/>
        <end position="894"/>
    </location>
</feature>
<evidence type="ECO:0000313" key="7">
    <source>
        <dbReference type="EMBL" id="CAD7405995.1"/>
    </source>
</evidence>
<feature type="transmembrane region" description="Helical" evidence="5">
    <location>
        <begin position="610"/>
        <end position="634"/>
    </location>
</feature>
<comment type="subcellular location">
    <subcellularLocation>
        <location evidence="1">Membrane</location>
        <topology evidence="1">Multi-pass membrane protein</topology>
    </subcellularLocation>
</comment>
<feature type="transmembrane region" description="Helical" evidence="5">
    <location>
        <begin position="337"/>
        <end position="361"/>
    </location>
</feature>
<dbReference type="AlphaFoldDB" id="A0A7R9D2I9"/>
<feature type="transmembrane region" description="Helical" evidence="5">
    <location>
        <begin position="235"/>
        <end position="259"/>
    </location>
</feature>
<dbReference type="PANTHER" id="PTHR22950:SF494">
    <property type="entry name" value="GH04538P"/>
    <property type="match status" value="1"/>
</dbReference>
<feature type="transmembrane region" description="Helical" evidence="5">
    <location>
        <begin position="488"/>
        <end position="511"/>
    </location>
</feature>
<feature type="transmembrane region" description="Helical" evidence="5">
    <location>
        <begin position="532"/>
        <end position="556"/>
    </location>
</feature>
<feature type="transmembrane region" description="Helical" evidence="5">
    <location>
        <begin position="786"/>
        <end position="804"/>
    </location>
</feature>
<feature type="transmembrane region" description="Helical" evidence="5">
    <location>
        <begin position="303"/>
        <end position="325"/>
    </location>
</feature>
<feature type="transmembrane region" description="Helical" evidence="5">
    <location>
        <begin position="373"/>
        <end position="400"/>
    </location>
</feature>
<evidence type="ECO:0000259" key="6">
    <source>
        <dbReference type="Pfam" id="PF01490"/>
    </source>
</evidence>
<feature type="domain" description="Amino acid transporter transmembrane" evidence="6">
    <location>
        <begin position="587"/>
        <end position="997"/>
    </location>
</feature>
<keyword evidence="2 5" id="KW-0812">Transmembrane</keyword>
<feature type="domain" description="Amino acid transporter transmembrane" evidence="6">
    <location>
        <begin position="217"/>
        <end position="546"/>
    </location>
</feature>
<accession>A0A7R9D2I9</accession>
<evidence type="ECO:0000256" key="3">
    <source>
        <dbReference type="ARBA" id="ARBA00022989"/>
    </source>
</evidence>
<name>A0A7R9D2I9_TIMPO</name>
<feature type="transmembrane region" description="Helical" evidence="5">
    <location>
        <begin position="720"/>
        <end position="737"/>
    </location>
</feature>
<sequence>MESKISDTKGSSISVIPVDINNFSSTLQLTENEPSRAKPPESYNPFENRIVEHPNSVERGNGGWTHGAIQVSRMENHPPMNLDKFLTCPSNSVSVEIDVLDHVTTDRHRLPGTSPEMQPRNRYLGYAPRLQERRPGFRHRGNRSGRLSLHALYPHTRKDITLTFYTQPQNEIQFVHLVRSSQILCLREKVPALTFSETAEVAFKSGPPQLKKLAQVSNNNIDYKCIIIIIISRQFVNVALCATCYSTSCVYIVFVATSIKQVTDHYYQAGTADDEKINIRLYILMIFPFVCALGLIRNLKYLVPVSAIANLLMGVGFIITFYYIFTDVPSPSQRDYIASPGLIPMFFCTVIFAMEGIGVVMPLENSMKNPGHFLGCPGVLNAGMFVVVTLYAIIGFFGYLKYGESTNASVTLNLPSEHTLAQVVKILIAAAILLTYGLQYFIATDITWPMLEKRVDKRWSSTLQNIYRILTVAITVCVAIAVPNLGPIISLVGAVCYSTLGLLCPVVIDLVTNWEGGLGTWYWVLWKDSFIILFWLAALLTGTYTSVLDIITMLALTDEPPQPDEDKDVYSPFAMRRVKHPNTDAGAVAHMLKGSIGTGILAMPNAFMNAGLVVGAVGTVVVGFVCFHCVHILVKSAHILCKREKIPSLDYAETAELAFKTGPVRLRNLSGFCGKFVNWTLICGYYTALSVYVVFIATSIKQVADYYYPTTVQEGNGINVRLYILMLLPFLCALGLIRNLRYLVPFSTIANLFIVGGFAITLYYLFKDIPSPDERNYTGSPEGLPIFFSTVIFAMEGIGVVRGSTVEHSSLVMPLENSMKNPGHFLGCPGVLNVTMAVVVLLFGVMGFVGYLKFGENTRASITLNLPTENILAQTAKLLISASILLTFGLQFFVPTDISWPMIEKHVRERWKNILQNVYRISMVTAIVLLATAVPNLGPIISLVGSVVYSIIGLLCPAVIETATCWEHGLGRWNWLLWKNLLIILFALVALVTGTYISVGDIIKQY</sequence>
<evidence type="ECO:0000256" key="1">
    <source>
        <dbReference type="ARBA" id="ARBA00004141"/>
    </source>
</evidence>
<evidence type="ECO:0000256" key="2">
    <source>
        <dbReference type="ARBA" id="ARBA00022692"/>
    </source>
</evidence>